<reference evidence="2" key="1">
    <citation type="submission" date="2016-10" db="EMBL/GenBank/DDBJ databases">
        <authorList>
            <person name="Varghese N."/>
            <person name="Submissions S."/>
        </authorList>
    </citation>
    <scope>NUCLEOTIDE SEQUENCE [LARGE SCALE GENOMIC DNA]</scope>
    <source>
        <strain evidence="2">JCM 14963</strain>
    </source>
</reference>
<dbReference type="STRING" id="472181.SAMN05216271_3695"/>
<dbReference type="SUPFAM" id="SSF51182">
    <property type="entry name" value="RmlC-like cupins"/>
    <property type="match status" value="1"/>
</dbReference>
<organism evidence="1 2">
    <name type="scientific">Halopseudomonas sabulinigri</name>
    <dbReference type="NCBI Taxonomy" id="472181"/>
    <lineage>
        <taxon>Bacteria</taxon>
        <taxon>Pseudomonadati</taxon>
        <taxon>Pseudomonadota</taxon>
        <taxon>Gammaproteobacteria</taxon>
        <taxon>Pseudomonadales</taxon>
        <taxon>Pseudomonadaceae</taxon>
        <taxon>Halopseudomonas</taxon>
    </lineage>
</organism>
<dbReference type="AlphaFoldDB" id="A0A1H1XWG1"/>
<gene>
    <name evidence="1" type="ORF">SAMN05216271_3695</name>
</gene>
<name>A0A1H1XWG1_9GAMM</name>
<dbReference type="OrthoDB" id="7843074at2"/>
<dbReference type="EMBL" id="LT629763">
    <property type="protein sequence ID" value="SDT13542.1"/>
    <property type="molecule type" value="Genomic_DNA"/>
</dbReference>
<dbReference type="Gene3D" id="2.60.120.10">
    <property type="entry name" value="Jelly Rolls"/>
    <property type="match status" value="1"/>
</dbReference>
<evidence type="ECO:0008006" key="3">
    <source>
        <dbReference type="Google" id="ProtNLM"/>
    </source>
</evidence>
<proteinExistence type="predicted"/>
<evidence type="ECO:0000313" key="1">
    <source>
        <dbReference type="EMBL" id="SDT13542.1"/>
    </source>
</evidence>
<accession>A0A1H1XWG1</accession>
<evidence type="ECO:0000313" key="2">
    <source>
        <dbReference type="Proteomes" id="UP000243413"/>
    </source>
</evidence>
<dbReference type="InterPro" id="IPR011051">
    <property type="entry name" value="RmlC_Cupin_sf"/>
</dbReference>
<sequence>MQHFDDRQIHWSQLPGFENFSYSILNIDQANQLVDVIFHFRAHDPIVLHRHCALNHTFVISGEHHLYHANGDLKEIRPTGSYTVSAADSTPHRECGGDGGTVVLFSIRGTSGVMYEILDDQQNLIAALGMAEFAALHEANQRQQAASG</sequence>
<dbReference type="InterPro" id="IPR014710">
    <property type="entry name" value="RmlC-like_jellyroll"/>
</dbReference>
<protein>
    <recommendedName>
        <fullName evidence="3">ChrR-like cupin domain-containing protein</fullName>
    </recommendedName>
</protein>
<dbReference type="Proteomes" id="UP000243413">
    <property type="component" value="Chromosome I"/>
</dbReference>
<dbReference type="RefSeq" id="WP_092288264.1">
    <property type="nucleotide sequence ID" value="NZ_LT629763.1"/>
</dbReference>